<accession>A0AAE3EBX3</accession>
<dbReference type="PANTHER" id="PTHR43641:SF2">
    <property type="entry name" value="DEHYDRATASE YBIW-RELATED"/>
    <property type="match status" value="1"/>
</dbReference>
<name>A0AAE3EBX3_9FIRM</name>
<dbReference type="InterPro" id="IPR004184">
    <property type="entry name" value="PFL_dom"/>
</dbReference>
<reference evidence="6" key="1">
    <citation type="submission" date="2021-10" db="EMBL/GenBank/DDBJ databases">
        <title>Anaerobic single-cell dispensing facilitates the cultivation of human gut bacteria.</title>
        <authorList>
            <person name="Afrizal A."/>
        </authorList>
    </citation>
    <scope>NUCLEOTIDE SEQUENCE</scope>
    <source>
        <strain evidence="6">CLA-AA-H215</strain>
    </source>
</reference>
<dbReference type="PROSITE" id="PS51149">
    <property type="entry name" value="GLY_RADICAL_2"/>
    <property type="match status" value="1"/>
</dbReference>
<evidence type="ECO:0000259" key="5">
    <source>
        <dbReference type="PROSITE" id="PS51554"/>
    </source>
</evidence>
<feature type="domain" description="PFL" evidence="5">
    <location>
        <begin position="3"/>
        <end position="669"/>
    </location>
</feature>
<dbReference type="SUPFAM" id="SSF51998">
    <property type="entry name" value="PFL-like glycyl radical enzymes"/>
    <property type="match status" value="1"/>
</dbReference>
<dbReference type="PANTHER" id="PTHR43641">
    <property type="entry name" value="FORMATE ACETYLTRANSFERASE 3-RELATED"/>
    <property type="match status" value="1"/>
</dbReference>
<evidence type="ECO:0008006" key="8">
    <source>
        <dbReference type="Google" id="ProtNLM"/>
    </source>
</evidence>
<proteinExistence type="predicted"/>
<sequence length="796" mass="90408">MYERIERIKSRVVIDHYPICIEKFRITLEARKKYRNLPIMVQRGKILEEIAEKMPIGINEDELIVGMAASKPMGLEIDPDYGIWEQDEIDSLKEDGYLIDLEDEEELQKLNREYVPATLINQMGNIFYENERLISVLEAGLCLPPWKPERGSGVGGGYAQSGLGLGPSLILLAADYTKLLHLGADELIRQAEDYKEKIRFTDKDSVDKFRYYQAMISAFRAMKMLGQRYAALAEEMAKKEIRPERKKELEEIARICARVPAKPAETFREAIQCFWFLFLMLSPSTTLPGNRFDQYMNPYYEKDLAEGRITREEALELLCCLRLKDMELNRTSGKNNRKKNAGMAKWHNFTIGGVKADGTDATNEMTYMLLDAAAITKTPHHTLTLRVHKGTPEKLMIRALEVVRMGMGLPAFIGDESYIKTFTSRGLPIEDAREYVMTGCLDANIPGKSRTGPVPMVTMPLIFDIFRHNGVDVKTGKKCGIETGNFEAFESYEDFYQAYLKQVDYIIGIMAEKDNIELTITRELLPDPLRSALMDQGIESGKDTFDRVMPFENGAVINPIGMINIADIMAAIKKLVFEEKKYTLEELNTALEADWKGYEKMRLDFEHAPKYGNDNDFVDEIAVKWFADFCRIVDSKKTIYDHPLIPTGISITSHQPGGELTGATPDGRHAHEILADGSVSPMHGMDTNGPTAVMNSAKKINQDPFQATLMNMKFIPSSLESEEDLQKLSALIRTYLVNGGKHVQFNVVDRETLLKAKANPKEYRQLIVRIAGYSAYFVQLNAQMQDEVIERMEQHF</sequence>
<dbReference type="Gene3D" id="3.20.70.20">
    <property type="match status" value="1"/>
</dbReference>
<dbReference type="AlphaFoldDB" id="A0AAE3EBX3"/>
<dbReference type="Pfam" id="PF02901">
    <property type="entry name" value="PFL-like"/>
    <property type="match status" value="1"/>
</dbReference>
<dbReference type="GO" id="GO:0005829">
    <property type="term" value="C:cytosol"/>
    <property type="evidence" value="ECO:0007669"/>
    <property type="project" value="TreeGrafter"/>
</dbReference>
<dbReference type="PROSITE" id="PS51554">
    <property type="entry name" value="PFL"/>
    <property type="match status" value="1"/>
</dbReference>
<evidence type="ECO:0000259" key="4">
    <source>
        <dbReference type="PROSITE" id="PS51149"/>
    </source>
</evidence>
<dbReference type="Proteomes" id="UP001198182">
    <property type="component" value="Unassembled WGS sequence"/>
</dbReference>
<dbReference type="PROSITE" id="PS00850">
    <property type="entry name" value="GLY_RADICAL_1"/>
    <property type="match status" value="1"/>
</dbReference>
<feature type="domain" description="Glycine radical" evidence="4">
    <location>
        <begin position="677"/>
        <end position="796"/>
    </location>
</feature>
<dbReference type="EMBL" id="JAJEQR010000054">
    <property type="protein sequence ID" value="MCC2232187.1"/>
    <property type="molecule type" value="Genomic_DNA"/>
</dbReference>
<evidence type="ECO:0000256" key="1">
    <source>
        <dbReference type="ARBA" id="ARBA00022818"/>
    </source>
</evidence>
<evidence type="ECO:0000313" key="7">
    <source>
        <dbReference type="Proteomes" id="UP001198182"/>
    </source>
</evidence>
<gene>
    <name evidence="6" type="ORF">LKD81_14485</name>
</gene>
<comment type="caution">
    <text evidence="6">The sequence shown here is derived from an EMBL/GenBank/DDBJ whole genome shotgun (WGS) entry which is preliminary data.</text>
</comment>
<organism evidence="6 7">
    <name type="scientific">Hominifimenecus microfluidus</name>
    <dbReference type="NCBI Taxonomy" id="2885348"/>
    <lineage>
        <taxon>Bacteria</taxon>
        <taxon>Bacillati</taxon>
        <taxon>Bacillota</taxon>
        <taxon>Clostridia</taxon>
        <taxon>Lachnospirales</taxon>
        <taxon>Lachnospiraceae</taxon>
        <taxon>Hominifimenecus</taxon>
    </lineage>
</organism>
<keyword evidence="1 3" id="KW-0556">Organic radical</keyword>
<keyword evidence="7" id="KW-1185">Reference proteome</keyword>
<evidence type="ECO:0000256" key="2">
    <source>
        <dbReference type="ARBA" id="ARBA00023239"/>
    </source>
</evidence>
<dbReference type="Pfam" id="PF01228">
    <property type="entry name" value="Gly_radical"/>
    <property type="match status" value="1"/>
</dbReference>
<evidence type="ECO:0000313" key="6">
    <source>
        <dbReference type="EMBL" id="MCC2232187.1"/>
    </source>
</evidence>
<evidence type="ECO:0000256" key="3">
    <source>
        <dbReference type="PROSITE-ProRule" id="PRU00493"/>
    </source>
</evidence>
<keyword evidence="2" id="KW-0456">Lyase</keyword>
<feature type="modified residue" description="Glycine radical" evidence="3">
    <location>
        <position position="772"/>
    </location>
</feature>
<protein>
    <recommendedName>
        <fullName evidence="8">Formate C-acetyltransferase</fullName>
    </recommendedName>
</protein>
<dbReference type="RefSeq" id="WP_308454622.1">
    <property type="nucleotide sequence ID" value="NZ_JAJEQR010000054.1"/>
</dbReference>
<dbReference type="InterPro" id="IPR019777">
    <property type="entry name" value="Form_AcTrfase_GR_CS"/>
</dbReference>
<dbReference type="GO" id="GO:0016829">
    <property type="term" value="F:lyase activity"/>
    <property type="evidence" value="ECO:0007669"/>
    <property type="project" value="UniProtKB-KW"/>
</dbReference>
<dbReference type="InterPro" id="IPR001150">
    <property type="entry name" value="Gly_radical"/>
</dbReference>
<dbReference type="InterPro" id="IPR051215">
    <property type="entry name" value="GRE"/>
</dbReference>